<dbReference type="Pfam" id="PF00071">
    <property type="entry name" value="Ras"/>
    <property type="match status" value="1"/>
</dbReference>
<keyword evidence="1" id="KW-0547">Nucleotide-binding</keyword>
<dbReference type="InterPro" id="IPR005225">
    <property type="entry name" value="Small_GTP-bd"/>
</dbReference>
<dbReference type="GO" id="GO:0005525">
    <property type="term" value="F:GTP binding"/>
    <property type="evidence" value="ECO:0007669"/>
    <property type="project" value="InterPro"/>
</dbReference>
<dbReference type="GeneID" id="18471718"/>
<reference evidence="3 4" key="1">
    <citation type="journal article" date="2012" name="Fungal Genet. Biol.">
        <title>The genome of the xerotolerant mold Wallemia sebi reveals adaptations to osmotic stress and suggests cryptic sexual reproduction.</title>
        <authorList>
            <person name="Padamsee M."/>
            <person name="Kumar T.K.A."/>
            <person name="Riley R."/>
            <person name="Binder M."/>
            <person name="Boyd A."/>
            <person name="Calvo A.M."/>
            <person name="Furukawa K."/>
            <person name="Hesse C."/>
            <person name="Hohmann S."/>
            <person name="James T.Y."/>
            <person name="LaButti K."/>
            <person name="Lapidus A."/>
            <person name="Lindquist E."/>
            <person name="Lucas S."/>
            <person name="Miller K."/>
            <person name="Shantappa S."/>
            <person name="Grigoriev I.V."/>
            <person name="Hibbett D.S."/>
            <person name="McLaughlin D.J."/>
            <person name="Spatafora J.W."/>
            <person name="Aime M.C."/>
        </authorList>
    </citation>
    <scope>NUCLEOTIDE SEQUENCE [LARGE SCALE GENOMIC DNA]</scope>
    <source>
        <strain evidence="4">ATCC MYA-4683 / CBS 633.66</strain>
    </source>
</reference>
<dbReference type="InterPro" id="IPR027417">
    <property type="entry name" value="P-loop_NTPase"/>
</dbReference>
<evidence type="ECO:0000313" key="4">
    <source>
        <dbReference type="Proteomes" id="UP000005242"/>
    </source>
</evidence>
<feature type="region of interest" description="Disordered" evidence="2">
    <location>
        <begin position="128"/>
        <end position="153"/>
    </location>
</feature>
<dbReference type="FunCoup" id="I4Y7M5">
    <property type="interactions" value="459"/>
</dbReference>
<dbReference type="FunFam" id="3.40.50.300:FF:000808">
    <property type="entry name" value="Small GTP-binding protein, putative"/>
    <property type="match status" value="1"/>
</dbReference>
<dbReference type="InterPro" id="IPR001806">
    <property type="entry name" value="Small_GTPase"/>
</dbReference>
<dbReference type="Proteomes" id="UP000005242">
    <property type="component" value="Unassembled WGS sequence"/>
</dbReference>
<dbReference type="OMA" id="GASFFRY"/>
<dbReference type="STRING" id="671144.I4Y7M5"/>
<feature type="region of interest" description="Disordered" evidence="2">
    <location>
        <begin position="202"/>
        <end position="231"/>
    </location>
</feature>
<dbReference type="GO" id="GO:0003924">
    <property type="term" value="F:GTPase activity"/>
    <property type="evidence" value="ECO:0007669"/>
    <property type="project" value="InterPro"/>
</dbReference>
<feature type="compositionally biased region" description="Acidic residues" evidence="2">
    <location>
        <begin position="130"/>
        <end position="139"/>
    </location>
</feature>
<dbReference type="SMART" id="SM00175">
    <property type="entry name" value="RAB"/>
    <property type="match status" value="1"/>
</dbReference>
<dbReference type="AlphaFoldDB" id="I4Y7M5"/>
<evidence type="ECO:0000313" key="3">
    <source>
        <dbReference type="EMBL" id="EIM19967.1"/>
    </source>
</evidence>
<protein>
    <submittedName>
        <fullName evidence="3">Ras-domain-containing protein</fullName>
    </submittedName>
</protein>
<dbReference type="HOGENOM" id="CLU_041217_10_2_1"/>
<dbReference type="CDD" id="cd01860">
    <property type="entry name" value="Rab5_related"/>
    <property type="match status" value="1"/>
</dbReference>
<gene>
    <name evidence="3" type="ORF">WALSEDRAFT_33613</name>
</gene>
<dbReference type="EMBL" id="JH668243">
    <property type="protein sequence ID" value="EIM19967.1"/>
    <property type="molecule type" value="Genomic_DNA"/>
</dbReference>
<sequence length="231" mass="25707">MSESQKPVQVKLVLLGEAAVGKSSVVLRFVQNDFQEYKEPTIGAAFLTQKCRLEDKVIKFEIWDTAGQERFRSLAPMYYRNALSAVVVYDITSSSSFEKAKSWVKELQRQASPNVIIALVGNKLDLVEGSQEEEEEERDDATATPNQDQSRAISRDEAQAYAEESNLLFFETSAKTGEGVVEVFTEIAKKIPLEQIVNSTKSRAQDQTQQNNVNLNANNGQSKQVGDNCAC</sequence>
<dbReference type="NCBIfam" id="TIGR00231">
    <property type="entry name" value="small_GTP"/>
    <property type="match status" value="1"/>
</dbReference>
<proteinExistence type="predicted"/>
<accession>I4Y7M5</accession>
<dbReference type="InParanoid" id="I4Y7M5"/>
<dbReference type="SMART" id="SM00173">
    <property type="entry name" value="RAS"/>
    <property type="match status" value="1"/>
</dbReference>
<feature type="compositionally biased region" description="Polar residues" evidence="2">
    <location>
        <begin position="143"/>
        <end position="152"/>
    </location>
</feature>
<dbReference type="KEGG" id="wse:WALSEDRAFT_33613"/>
<dbReference type="PANTHER" id="PTHR47978">
    <property type="match status" value="1"/>
</dbReference>
<dbReference type="SUPFAM" id="SSF52540">
    <property type="entry name" value="P-loop containing nucleoside triphosphate hydrolases"/>
    <property type="match status" value="1"/>
</dbReference>
<name>I4Y7M5_WALMC</name>
<dbReference type="eggNOG" id="KOG0092">
    <property type="taxonomic scope" value="Eukaryota"/>
</dbReference>
<evidence type="ECO:0000256" key="1">
    <source>
        <dbReference type="ARBA" id="ARBA00022741"/>
    </source>
</evidence>
<dbReference type="PROSITE" id="PS51417">
    <property type="entry name" value="ARF"/>
    <property type="match status" value="1"/>
</dbReference>
<dbReference type="PROSITE" id="PS51420">
    <property type="entry name" value="RHO"/>
    <property type="match status" value="1"/>
</dbReference>
<evidence type="ECO:0000256" key="2">
    <source>
        <dbReference type="SAM" id="MobiDB-lite"/>
    </source>
</evidence>
<dbReference type="SMART" id="SM00174">
    <property type="entry name" value="RHO"/>
    <property type="match status" value="1"/>
</dbReference>
<dbReference type="OrthoDB" id="63533at2759"/>
<organism evidence="3 4">
    <name type="scientific">Wallemia mellicola (strain ATCC MYA-4683 / CBS 633.66)</name>
    <name type="common">Wallemia sebi (CBS 633.66)</name>
    <dbReference type="NCBI Taxonomy" id="671144"/>
    <lineage>
        <taxon>Eukaryota</taxon>
        <taxon>Fungi</taxon>
        <taxon>Dikarya</taxon>
        <taxon>Basidiomycota</taxon>
        <taxon>Wallemiomycotina</taxon>
        <taxon>Wallemiomycetes</taxon>
        <taxon>Wallemiales</taxon>
        <taxon>Wallemiaceae</taxon>
        <taxon>Wallemia</taxon>
    </lineage>
</organism>
<feature type="compositionally biased region" description="Low complexity" evidence="2">
    <location>
        <begin position="207"/>
        <end position="221"/>
    </location>
</feature>
<dbReference type="PRINTS" id="PR00449">
    <property type="entry name" value="RASTRNSFRMNG"/>
</dbReference>
<dbReference type="PROSITE" id="PS51419">
    <property type="entry name" value="RAB"/>
    <property type="match status" value="1"/>
</dbReference>
<dbReference type="PROSITE" id="PS51421">
    <property type="entry name" value="RAS"/>
    <property type="match status" value="1"/>
</dbReference>
<dbReference type="SMART" id="SM00176">
    <property type="entry name" value="RAN"/>
    <property type="match status" value="1"/>
</dbReference>
<dbReference type="Gene3D" id="3.40.50.300">
    <property type="entry name" value="P-loop containing nucleotide triphosphate hydrolases"/>
    <property type="match status" value="1"/>
</dbReference>
<keyword evidence="4" id="KW-1185">Reference proteome</keyword>
<dbReference type="RefSeq" id="XP_006959898.1">
    <property type="nucleotide sequence ID" value="XM_006959836.1"/>
</dbReference>